<dbReference type="InterPro" id="IPR036390">
    <property type="entry name" value="WH_DNA-bd_sf"/>
</dbReference>
<dbReference type="SMART" id="SM00418">
    <property type="entry name" value="HTH_ARSR"/>
    <property type="match status" value="1"/>
</dbReference>
<dbReference type="InterPro" id="IPR036388">
    <property type="entry name" value="WH-like_DNA-bd_sf"/>
</dbReference>
<dbReference type="Proteomes" id="UP000199350">
    <property type="component" value="Chromosome I"/>
</dbReference>
<keyword evidence="2 6" id="KW-0238">DNA-binding</keyword>
<organism evidence="6 7">
    <name type="scientific">Corynebacterium mycetoides</name>
    <dbReference type="NCBI Taxonomy" id="38302"/>
    <lineage>
        <taxon>Bacteria</taxon>
        <taxon>Bacillati</taxon>
        <taxon>Actinomycetota</taxon>
        <taxon>Actinomycetes</taxon>
        <taxon>Mycobacteriales</taxon>
        <taxon>Corynebacteriaceae</taxon>
        <taxon>Corynebacterium</taxon>
    </lineage>
</organism>
<name>A0A1G9NLW8_9CORY</name>
<feature type="region of interest" description="Disordered" evidence="4">
    <location>
        <begin position="125"/>
        <end position="165"/>
    </location>
</feature>
<dbReference type="PANTHER" id="PTHR43132">
    <property type="entry name" value="ARSENICAL RESISTANCE OPERON REPRESSOR ARSR-RELATED"/>
    <property type="match status" value="1"/>
</dbReference>
<dbReference type="SUPFAM" id="SSF46785">
    <property type="entry name" value="Winged helix' DNA-binding domain"/>
    <property type="match status" value="1"/>
</dbReference>
<dbReference type="PRINTS" id="PR00778">
    <property type="entry name" value="HTHARSR"/>
</dbReference>
<dbReference type="STRING" id="38302.SAMN04488535_1062"/>
<dbReference type="InterPro" id="IPR001845">
    <property type="entry name" value="HTH_ArsR_DNA-bd_dom"/>
</dbReference>
<sequence length="165" mass="17821">MRKGLSVVDRMQPGDVERTAELVSALDSPLRLQILLLLNDSPHVVHQIVGKLDKSQPLVSQHLRVLKRCALVDATRSGREVVYALAQPEVIDVIHELADISATAAESAEAAGSTEDELDELAFRRRGRNERNSGSGAAAIIDPPADVRPDQDPGLTPKTPGPVRE</sequence>
<dbReference type="CDD" id="cd00090">
    <property type="entry name" value="HTH_ARSR"/>
    <property type="match status" value="1"/>
</dbReference>
<dbReference type="GO" id="GO:0003700">
    <property type="term" value="F:DNA-binding transcription factor activity"/>
    <property type="evidence" value="ECO:0007669"/>
    <property type="project" value="InterPro"/>
</dbReference>
<dbReference type="PROSITE" id="PS50987">
    <property type="entry name" value="HTH_ARSR_2"/>
    <property type="match status" value="1"/>
</dbReference>
<evidence type="ECO:0000256" key="1">
    <source>
        <dbReference type="ARBA" id="ARBA00023015"/>
    </source>
</evidence>
<gene>
    <name evidence="6" type="ORF">SAMN04488535_1062</name>
</gene>
<dbReference type="Gene3D" id="1.10.10.10">
    <property type="entry name" value="Winged helix-like DNA-binding domain superfamily/Winged helix DNA-binding domain"/>
    <property type="match status" value="1"/>
</dbReference>
<dbReference type="InterPro" id="IPR011991">
    <property type="entry name" value="ArsR-like_HTH"/>
</dbReference>
<evidence type="ECO:0000313" key="6">
    <source>
        <dbReference type="EMBL" id="SDL86975.1"/>
    </source>
</evidence>
<reference evidence="7" key="1">
    <citation type="submission" date="2016-10" db="EMBL/GenBank/DDBJ databases">
        <authorList>
            <person name="Varghese N."/>
            <person name="Submissions S."/>
        </authorList>
    </citation>
    <scope>NUCLEOTIDE SEQUENCE [LARGE SCALE GENOMIC DNA]</scope>
    <source>
        <strain evidence="7">DSM 20632</strain>
    </source>
</reference>
<dbReference type="GO" id="GO:0003677">
    <property type="term" value="F:DNA binding"/>
    <property type="evidence" value="ECO:0007669"/>
    <property type="project" value="UniProtKB-KW"/>
</dbReference>
<feature type="domain" description="HTH arsR-type" evidence="5">
    <location>
        <begin position="11"/>
        <end position="105"/>
    </location>
</feature>
<dbReference type="EMBL" id="LT629700">
    <property type="protein sequence ID" value="SDL86975.1"/>
    <property type="molecule type" value="Genomic_DNA"/>
</dbReference>
<evidence type="ECO:0000256" key="4">
    <source>
        <dbReference type="SAM" id="MobiDB-lite"/>
    </source>
</evidence>
<evidence type="ECO:0000256" key="3">
    <source>
        <dbReference type="ARBA" id="ARBA00023163"/>
    </source>
</evidence>
<evidence type="ECO:0000259" key="5">
    <source>
        <dbReference type="PROSITE" id="PS50987"/>
    </source>
</evidence>
<keyword evidence="1" id="KW-0805">Transcription regulation</keyword>
<accession>A0A1G9NLW8</accession>
<dbReference type="InterPro" id="IPR051011">
    <property type="entry name" value="Metal_resp_trans_reg"/>
</dbReference>
<dbReference type="PANTHER" id="PTHR43132:SF2">
    <property type="entry name" value="ARSENICAL RESISTANCE OPERON REPRESSOR ARSR-RELATED"/>
    <property type="match status" value="1"/>
</dbReference>
<dbReference type="NCBIfam" id="NF033788">
    <property type="entry name" value="HTH_metalloreg"/>
    <property type="match status" value="1"/>
</dbReference>
<keyword evidence="7" id="KW-1185">Reference proteome</keyword>
<proteinExistence type="predicted"/>
<protein>
    <submittedName>
        <fullName evidence="6">DNA-binding transcriptional regulator, ArsR family</fullName>
    </submittedName>
</protein>
<keyword evidence="3" id="KW-0804">Transcription</keyword>
<dbReference type="Pfam" id="PF01022">
    <property type="entry name" value="HTH_5"/>
    <property type="match status" value="1"/>
</dbReference>
<evidence type="ECO:0000256" key="2">
    <source>
        <dbReference type="ARBA" id="ARBA00023125"/>
    </source>
</evidence>
<evidence type="ECO:0000313" key="7">
    <source>
        <dbReference type="Proteomes" id="UP000199350"/>
    </source>
</evidence>
<dbReference type="AlphaFoldDB" id="A0A1G9NLW8"/>